<dbReference type="InterPro" id="IPR011767">
    <property type="entry name" value="GLR_AS"/>
</dbReference>
<dbReference type="PANTHER" id="PTHR45694">
    <property type="entry name" value="GLUTAREDOXIN 2"/>
    <property type="match status" value="1"/>
</dbReference>
<evidence type="ECO:0000256" key="5">
    <source>
        <dbReference type="ARBA" id="ARBA00023284"/>
    </source>
</evidence>
<evidence type="ECO:0000256" key="6">
    <source>
        <dbReference type="SAM" id="MobiDB-lite"/>
    </source>
</evidence>
<feature type="domain" description="Glutaredoxin" evidence="7">
    <location>
        <begin position="17"/>
        <end position="82"/>
    </location>
</feature>
<dbReference type="InterPro" id="IPR011899">
    <property type="entry name" value="Glutaredoxin_euk/vir"/>
</dbReference>
<dbReference type="Gene3D" id="3.40.30.10">
    <property type="entry name" value="Glutaredoxin"/>
    <property type="match status" value="1"/>
</dbReference>
<dbReference type="InterPro" id="IPR002109">
    <property type="entry name" value="Glutaredoxin"/>
</dbReference>
<dbReference type="NCBIfam" id="TIGR02180">
    <property type="entry name" value="GRX_euk"/>
    <property type="match status" value="1"/>
</dbReference>
<name>A0ABY7DVQ9_MYAAR</name>
<keyword evidence="2" id="KW-0813">Transport</keyword>
<comment type="function">
    <text evidence="1">Has a glutathione-disulfide oxidoreductase activity in the presence of NADPH and glutathione reductase. Reduces low molecular weight disulfides and proteins.</text>
</comment>
<feature type="region of interest" description="Disordered" evidence="6">
    <location>
        <begin position="84"/>
        <end position="106"/>
    </location>
</feature>
<proteinExistence type="predicted"/>
<dbReference type="PRINTS" id="PR00160">
    <property type="entry name" value="GLUTAREDOXIN"/>
</dbReference>
<gene>
    <name evidence="8" type="ORF">MAR_024541</name>
</gene>
<keyword evidence="3" id="KW-0249">Electron transport</keyword>
<dbReference type="PROSITE" id="PS51354">
    <property type="entry name" value="GLUTAREDOXIN_2"/>
    <property type="match status" value="1"/>
</dbReference>
<keyword evidence="9" id="KW-1185">Reference proteome</keyword>
<sequence length="106" mass="11568">MPAVKDKITAKINGKKVVIFSKSTCPYCKMAKDVLKTYNLSKDDYEVLEINNDPDGAAIQAELKKITRISTVPQVFVNGKCIGGGDDTTKAHKNGSLQKMIDAPRP</sequence>
<evidence type="ECO:0000259" key="7">
    <source>
        <dbReference type="Pfam" id="PF00462"/>
    </source>
</evidence>
<reference evidence="8" key="1">
    <citation type="submission" date="2022-11" db="EMBL/GenBank/DDBJ databases">
        <title>Centuries of genome instability and evolution in soft-shell clam transmissible cancer (bioRxiv).</title>
        <authorList>
            <person name="Hart S.F.M."/>
            <person name="Yonemitsu M.A."/>
            <person name="Giersch R.M."/>
            <person name="Beal B.F."/>
            <person name="Arriagada G."/>
            <person name="Davis B.W."/>
            <person name="Ostrander E.A."/>
            <person name="Goff S.P."/>
            <person name="Metzger M.J."/>
        </authorList>
    </citation>
    <scope>NUCLEOTIDE SEQUENCE</scope>
    <source>
        <strain evidence="8">MELC-2E11</strain>
        <tissue evidence="8">Siphon/mantle</tissue>
    </source>
</reference>
<evidence type="ECO:0000256" key="4">
    <source>
        <dbReference type="ARBA" id="ARBA00023157"/>
    </source>
</evidence>
<keyword evidence="4" id="KW-1015">Disulfide bond</keyword>
<dbReference type="PANTHER" id="PTHR45694:SF18">
    <property type="entry name" value="GLUTAREDOXIN-1-RELATED"/>
    <property type="match status" value="1"/>
</dbReference>
<dbReference type="EMBL" id="CP111014">
    <property type="protein sequence ID" value="WAR00169.1"/>
    <property type="molecule type" value="Genomic_DNA"/>
</dbReference>
<evidence type="ECO:0000313" key="9">
    <source>
        <dbReference type="Proteomes" id="UP001164746"/>
    </source>
</evidence>
<evidence type="ECO:0000256" key="2">
    <source>
        <dbReference type="ARBA" id="ARBA00022448"/>
    </source>
</evidence>
<keyword evidence="5" id="KW-0676">Redox-active center</keyword>
<dbReference type="Pfam" id="PF00462">
    <property type="entry name" value="Glutaredoxin"/>
    <property type="match status" value="1"/>
</dbReference>
<dbReference type="CDD" id="cd03419">
    <property type="entry name" value="GRX_GRXh_1_2_like"/>
    <property type="match status" value="1"/>
</dbReference>
<dbReference type="InterPro" id="IPR036249">
    <property type="entry name" value="Thioredoxin-like_sf"/>
</dbReference>
<evidence type="ECO:0000256" key="1">
    <source>
        <dbReference type="ARBA" id="ARBA00002549"/>
    </source>
</evidence>
<dbReference type="PROSITE" id="PS00195">
    <property type="entry name" value="GLUTAREDOXIN_1"/>
    <property type="match status" value="1"/>
</dbReference>
<evidence type="ECO:0000313" key="8">
    <source>
        <dbReference type="EMBL" id="WAR00169.1"/>
    </source>
</evidence>
<dbReference type="InterPro" id="IPR014025">
    <property type="entry name" value="Glutaredoxin_subgr"/>
</dbReference>
<accession>A0ABY7DVQ9</accession>
<dbReference type="Proteomes" id="UP001164746">
    <property type="component" value="Chromosome 3"/>
</dbReference>
<evidence type="ECO:0000256" key="3">
    <source>
        <dbReference type="ARBA" id="ARBA00022982"/>
    </source>
</evidence>
<dbReference type="SUPFAM" id="SSF52833">
    <property type="entry name" value="Thioredoxin-like"/>
    <property type="match status" value="1"/>
</dbReference>
<protein>
    <submittedName>
        <fullName evidence="8">GRXC8-like protein</fullName>
    </submittedName>
</protein>
<organism evidence="8 9">
    <name type="scientific">Mya arenaria</name>
    <name type="common">Soft-shell clam</name>
    <dbReference type="NCBI Taxonomy" id="6604"/>
    <lineage>
        <taxon>Eukaryota</taxon>
        <taxon>Metazoa</taxon>
        <taxon>Spiralia</taxon>
        <taxon>Lophotrochozoa</taxon>
        <taxon>Mollusca</taxon>
        <taxon>Bivalvia</taxon>
        <taxon>Autobranchia</taxon>
        <taxon>Heteroconchia</taxon>
        <taxon>Euheterodonta</taxon>
        <taxon>Imparidentia</taxon>
        <taxon>Neoheterodontei</taxon>
        <taxon>Myida</taxon>
        <taxon>Myoidea</taxon>
        <taxon>Myidae</taxon>
        <taxon>Mya</taxon>
    </lineage>
</organism>